<feature type="transmembrane region" description="Helical" evidence="6">
    <location>
        <begin position="370"/>
        <end position="390"/>
    </location>
</feature>
<evidence type="ECO:0000256" key="6">
    <source>
        <dbReference type="SAM" id="Phobius"/>
    </source>
</evidence>
<keyword evidence="2" id="KW-1003">Cell membrane</keyword>
<accession>A0A3B1BQ69</accession>
<dbReference type="PANTHER" id="PTHR30250:SF28">
    <property type="entry name" value="POLYSACCHARIDE BIOSYNTHESIS PROTEIN"/>
    <property type="match status" value="1"/>
</dbReference>
<organism evidence="7">
    <name type="scientific">hydrothermal vent metagenome</name>
    <dbReference type="NCBI Taxonomy" id="652676"/>
    <lineage>
        <taxon>unclassified sequences</taxon>
        <taxon>metagenomes</taxon>
        <taxon>ecological metagenomes</taxon>
    </lineage>
</organism>
<feature type="transmembrane region" description="Helical" evidence="6">
    <location>
        <begin position="20"/>
        <end position="43"/>
    </location>
</feature>
<feature type="transmembrane region" description="Helical" evidence="6">
    <location>
        <begin position="313"/>
        <end position="336"/>
    </location>
</feature>
<feature type="transmembrane region" description="Helical" evidence="6">
    <location>
        <begin position="200"/>
        <end position="225"/>
    </location>
</feature>
<evidence type="ECO:0000256" key="2">
    <source>
        <dbReference type="ARBA" id="ARBA00022475"/>
    </source>
</evidence>
<feature type="transmembrane region" description="Helical" evidence="6">
    <location>
        <begin position="93"/>
        <end position="110"/>
    </location>
</feature>
<keyword evidence="4 6" id="KW-1133">Transmembrane helix</keyword>
<feature type="transmembrane region" description="Helical" evidence="6">
    <location>
        <begin position="55"/>
        <end position="81"/>
    </location>
</feature>
<gene>
    <name evidence="7" type="ORF">MNBD_GAMMA24-929</name>
</gene>
<dbReference type="AlphaFoldDB" id="A0A3B1BQ69"/>
<keyword evidence="5 6" id="KW-0472">Membrane</keyword>
<dbReference type="EMBL" id="UOFZ01000128">
    <property type="protein sequence ID" value="VAX13628.1"/>
    <property type="molecule type" value="Genomic_DNA"/>
</dbReference>
<proteinExistence type="predicted"/>
<evidence type="ECO:0000313" key="7">
    <source>
        <dbReference type="EMBL" id="VAX13628.1"/>
    </source>
</evidence>
<name>A0A3B1BQ69_9ZZZZ</name>
<feature type="transmembrane region" description="Helical" evidence="6">
    <location>
        <begin position="343"/>
        <end position="364"/>
    </location>
</feature>
<comment type="subcellular location">
    <subcellularLocation>
        <location evidence="1">Cell membrane</location>
        <topology evidence="1">Multi-pass membrane protein</topology>
    </subcellularLocation>
</comment>
<evidence type="ECO:0000256" key="5">
    <source>
        <dbReference type="ARBA" id="ARBA00023136"/>
    </source>
</evidence>
<dbReference type="PANTHER" id="PTHR30250">
    <property type="entry name" value="PST FAMILY PREDICTED COLANIC ACID TRANSPORTER"/>
    <property type="match status" value="1"/>
</dbReference>
<evidence type="ECO:0000256" key="3">
    <source>
        <dbReference type="ARBA" id="ARBA00022692"/>
    </source>
</evidence>
<keyword evidence="3 6" id="KW-0812">Transmembrane</keyword>
<protein>
    <recommendedName>
        <fullName evidence="8">O-antigen flippase Wzx</fullName>
    </recommendedName>
</protein>
<dbReference type="Pfam" id="PF13440">
    <property type="entry name" value="Polysacc_synt_3"/>
    <property type="match status" value="1"/>
</dbReference>
<dbReference type="GO" id="GO:0005886">
    <property type="term" value="C:plasma membrane"/>
    <property type="evidence" value="ECO:0007669"/>
    <property type="project" value="UniProtKB-SubCell"/>
</dbReference>
<sequence>MITFSLTPVISRIFDPSDFGVAALFVSIATIISVAAPLCYDRAVVLPEEDERGALLAWLALLSLIAVSGLGMLVLGLLYVFGIPLPFADRIGAWIWLVPATVLLMGFIKIQEGWLTRSKRFKVMAASDVTQALLTTGGRLSCGALWGSSVWALIAGQLAGLVGQTLLMLRMAHPSSWSAPGARSWKALQQVAREFKDFPLYNATAAFTLSFSMNLPVLVLGYMFAPEIVGFYAMANRLARIPLNITAHSVRRVYLQRAAMLRNNGKPLRGMLTKTTVFLVLLGAVPFGIFWLYGEQFLTVFLGERWRKAGHFVEILVPWLYMIWNTIPSGALMVVLRKQALWLRIQVGGIVTRLGVFLVAYLMAATPEQTLTAFVAVSVLGQLIIIAITFRLERKDWEQRAQRGGPNR</sequence>
<evidence type="ECO:0000256" key="4">
    <source>
        <dbReference type="ARBA" id="ARBA00022989"/>
    </source>
</evidence>
<dbReference type="InterPro" id="IPR050833">
    <property type="entry name" value="Poly_Biosynth_Transport"/>
</dbReference>
<reference evidence="7" key="1">
    <citation type="submission" date="2018-06" db="EMBL/GenBank/DDBJ databases">
        <authorList>
            <person name="Zhirakovskaya E."/>
        </authorList>
    </citation>
    <scope>NUCLEOTIDE SEQUENCE</scope>
</reference>
<feature type="transmembrane region" description="Helical" evidence="6">
    <location>
        <begin position="271"/>
        <end position="293"/>
    </location>
</feature>
<evidence type="ECO:0008006" key="8">
    <source>
        <dbReference type="Google" id="ProtNLM"/>
    </source>
</evidence>
<evidence type="ECO:0000256" key="1">
    <source>
        <dbReference type="ARBA" id="ARBA00004651"/>
    </source>
</evidence>